<evidence type="ECO:0000313" key="2">
    <source>
        <dbReference type="EMBL" id="ETN85640.1"/>
    </source>
</evidence>
<organism evidence="2 3">
    <name type="scientific">Necator americanus</name>
    <name type="common">Human hookworm</name>
    <dbReference type="NCBI Taxonomy" id="51031"/>
    <lineage>
        <taxon>Eukaryota</taxon>
        <taxon>Metazoa</taxon>
        <taxon>Ecdysozoa</taxon>
        <taxon>Nematoda</taxon>
        <taxon>Chromadorea</taxon>
        <taxon>Rhabditida</taxon>
        <taxon>Rhabditina</taxon>
        <taxon>Rhabditomorpha</taxon>
        <taxon>Strongyloidea</taxon>
        <taxon>Ancylostomatidae</taxon>
        <taxon>Bunostominae</taxon>
        <taxon>Necator</taxon>
    </lineage>
</organism>
<protein>
    <submittedName>
        <fullName evidence="2">Uncharacterized protein</fullName>
    </submittedName>
</protein>
<accession>W2TU72</accession>
<dbReference type="KEGG" id="nai:NECAME_16710"/>
<feature type="compositionally biased region" description="Basic and acidic residues" evidence="1">
    <location>
        <begin position="63"/>
        <end position="72"/>
    </location>
</feature>
<reference evidence="3" key="1">
    <citation type="journal article" date="2014" name="Nat. Genet.">
        <title>Genome of the human hookworm Necator americanus.</title>
        <authorList>
            <person name="Tang Y.T."/>
            <person name="Gao X."/>
            <person name="Rosa B.A."/>
            <person name="Abubucker S."/>
            <person name="Hallsworth-Pepin K."/>
            <person name="Martin J."/>
            <person name="Tyagi R."/>
            <person name="Heizer E."/>
            <person name="Zhang X."/>
            <person name="Bhonagiri-Palsikar V."/>
            <person name="Minx P."/>
            <person name="Warren W.C."/>
            <person name="Wang Q."/>
            <person name="Zhan B."/>
            <person name="Hotez P.J."/>
            <person name="Sternberg P.W."/>
            <person name="Dougall A."/>
            <person name="Gaze S.T."/>
            <person name="Mulvenna J."/>
            <person name="Sotillo J."/>
            <person name="Ranganathan S."/>
            <person name="Rabelo E.M."/>
            <person name="Wilson R.K."/>
            <person name="Felgner P.L."/>
            <person name="Bethony J."/>
            <person name="Hawdon J.M."/>
            <person name="Gasser R.B."/>
            <person name="Loukas A."/>
            <person name="Mitreva M."/>
        </authorList>
    </citation>
    <scope>NUCLEOTIDE SEQUENCE [LARGE SCALE GENOMIC DNA]</scope>
</reference>
<dbReference type="AlphaFoldDB" id="W2TU72"/>
<evidence type="ECO:0000313" key="3">
    <source>
        <dbReference type="Proteomes" id="UP000053676"/>
    </source>
</evidence>
<feature type="region of interest" description="Disordered" evidence="1">
    <location>
        <begin position="57"/>
        <end position="78"/>
    </location>
</feature>
<gene>
    <name evidence="2" type="ORF">NECAME_16710</name>
</gene>
<proteinExistence type="predicted"/>
<dbReference type="EMBL" id="KI657697">
    <property type="protein sequence ID" value="ETN85640.1"/>
    <property type="molecule type" value="Genomic_DNA"/>
</dbReference>
<evidence type="ECO:0000256" key="1">
    <source>
        <dbReference type="SAM" id="MobiDB-lite"/>
    </source>
</evidence>
<sequence>MFGKAAEQKFVETIMILQSVWRHYLRRCNYAETHGAVYSSHLGYRNGKLLERRYAHTTHVRLHPTDQEEKTPPTKRRI</sequence>
<dbReference type="Proteomes" id="UP000053676">
    <property type="component" value="Unassembled WGS sequence"/>
</dbReference>
<name>W2TU72_NECAM</name>
<keyword evidence="3" id="KW-1185">Reference proteome</keyword>